<name>A0A1F5YGX7_9BACT</name>
<reference evidence="2 3" key="1">
    <citation type="journal article" date="2016" name="Nat. Commun.">
        <title>Thousands of microbial genomes shed light on interconnected biogeochemical processes in an aquifer system.</title>
        <authorList>
            <person name="Anantharaman K."/>
            <person name="Brown C.T."/>
            <person name="Hug L.A."/>
            <person name="Sharon I."/>
            <person name="Castelle C.J."/>
            <person name="Probst A.J."/>
            <person name="Thomas B.C."/>
            <person name="Singh A."/>
            <person name="Wilkins M.J."/>
            <person name="Karaoz U."/>
            <person name="Brodie E.L."/>
            <person name="Williams K.H."/>
            <person name="Hubbard S.S."/>
            <person name="Banfield J.F."/>
        </authorList>
    </citation>
    <scope>NUCLEOTIDE SEQUENCE [LARGE SCALE GENOMIC DNA]</scope>
</reference>
<evidence type="ECO:0000256" key="1">
    <source>
        <dbReference type="SAM" id="Phobius"/>
    </source>
</evidence>
<dbReference type="Proteomes" id="UP000178230">
    <property type="component" value="Unassembled WGS sequence"/>
</dbReference>
<accession>A0A1F5YGX7</accession>
<proteinExistence type="predicted"/>
<dbReference type="EMBL" id="MFIY01000052">
    <property type="protein sequence ID" value="OGF99448.1"/>
    <property type="molecule type" value="Genomic_DNA"/>
</dbReference>
<protein>
    <submittedName>
        <fullName evidence="2">Uncharacterized protein</fullName>
    </submittedName>
</protein>
<evidence type="ECO:0000313" key="3">
    <source>
        <dbReference type="Proteomes" id="UP000178230"/>
    </source>
</evidence>
<keyword evidence="1" id="KW-0812">Transmembrane</keyword>
<feature type="transmembrane region" description="Helical" evidence="1">
    <location>
        <begin position="444"/>
        <end position="467"/>
    </location>
</feature>
<comment type="caution">
    <text evidence="2">The sequence shown here is derived from an EMBL/GenBank/DDBJ whole genome shotgun (WGS) entry which is preliminary data.</text>
</comment>
<keyword evidence="1" id="KW-0472">Membrane</keyword>
<sequence>MIFENFKKSPGVKGIPPPRWRDWISIKRIFINLLLFILLPLYCLGSSLSQVYAFNPPPPGENCEFSTEPSGHIYVDTEGITFYFTSFPIKKALLLTELNPNAQLQWHIEGQSFASCIEPLLLTGEDEYLTKEIVLAIDENKKFQITTDKNFDPFRCRDSILSLKAGAEKIITIQYKVGGSQSTICSGSYKIEERKSTAKVEATHDPNNSGDIYDMSWEYIISEIELLPPFDTVSAKFNGKDILFEETPPSDGIIRRPIPTGTRSKHNTLIAYSRHWPTGCVGYGCHSEEVQLSDPYEFDMAELGTTLPPPTPTLSPTPSPELCGQPPCNVTPKYCNDKCNICPGCPGDGSGRYDMKPPNMTEICDQLPTTPIDFKAACWKCQPNGIWTAIGCLPWNYSDLISGYIFTFGIGLAGGISFLYFLYGVFLIMTSAGNPERVAQAKQILVSTVSGLLLIIFSVFFLKIIGIDILHIPGFE</sequence>
<dbReference type="AlphaFoldDB" id="A0A1F5YGX7"/>
<evidence type="ECO:0000313" key="2">
    <source>
        <dbReference type="EMBL" id="OGF99448.1"/>
    </source>
</evidence>
<feature type="transmembrane region" description="Helical" evidence="1">
    <location>
        <begin position="401"/>
        <end position="423"/>
    </location>
</feature>
<gene>
    <name evidence="2" type="ORF">A2Y99_00235</name>
</gene>
<organism evidence="2 3">
    <name type="scientific">Candidatus Gottesmanbacteria bacterium RBG_13_37_7</name>
    <dbReference type="NCBI Taxonomy" id="1798369"/>
    <lineage>
        <taxon>Bacteria</taxon>
        <taxon>Candidatus Gottesmaniibacteriota</taxon>
    </lineage>
</organism>
<keyword evidence="1" id="KW-1133">Transmembrane helix</keyword>